<comment type="caution">
    <text evidence="2">The sequence shown here is derived from an EMBL/GenBank/DDBJ whole genome shotgun (WGS) entry which is preliminary data.</text>
</comment>
<evidence type="ECO:0000256" key="1">
    <source>
        <dbReference type="SAM" id="SignalP"/>
    </source>
</evidence>
<dbReference type="EMBL" id="JADEXP010000349">
    <property type="protein sequence ID" value="MBE9069965.1"/>
    <property type="molecule type" value="Genomic_DNA"/>
</dbReference>
<protein>
    <submittedName>
        <fullName evidence="2">DUF11 domain-containing protein</fullName>
    </submittedName>
</protein>
<organism evidence="2 3">
    <name type="scientific">Leptolyngbya cf. ectocarpi LEGE 11479</name>
    <dbReference type="NCBI Taxonomy" id="1828722"/>
    <lineage>
        <taxon>Bacteria</taxon>
        <taxon>Bacillati</taxon>
        <taxon>Cyanobacteriota</taxon>
        <taxon>Cyanophyceae</taxon>
        <taxon>Leptolyngbyales</taxon>
        <taxon>Leptolyngbyaceae</taxon>
        <taxon>Leptolyngbya group</taxon>
        <taxon>Leptolyngbya</taxon>
    </lineage>
</organism>
<sequence>MMQRLFSKKRLVLGLGALTLVSVMPFATSQPVLAQLQEVKEAIVEAVRGPEVRLALSAEKQLVELDEKGQDKIVWDSLDGKVTVQPGDILRYTVDGANSGDVEAKGLSVTQPVPAQTTYILASAQSDSSAEVVYSIDDGQSFVAEPMVEVTLPDGTVELQPAPADMYTHVQWNFGDDLASAQAVKVTYNVQVQ</sequence>
<accession>A0A929F9P7</accession>
<feature type="signal peptide" evidence="1">
    <location>
        <begin position="1"/>
        <end position="34"/>
    </location>
</feature>
<gene>
    <name evidence="2" type="ORF">IQ260_25315</name>
</gene>
<proteinExistence type="predicted"/>
<keyword evidence="1" id="KW-0732">Signal</keyword>
<feature type="chain" id="PRO_5037228193" evidence="1">
    <location>
        <begin position="35"/>
        <end position="193"/>
    </location>
</feature>
<evidence type="ECO:0000313" key="2">
    <source>
        <dbReference type="EMBL" id="MBE9069965.1"/>
    </source>
</evidence>
<name>A0A929F9P7_LEPEC</name>
<reference evidence="2" key="1">
    <citation type="submission" date="2020-10" db="EMBL/GenBank/DDBJ databases">
        <authorList>
            <person name="Castelo-Branco R."/>
            <person name="Eusebio N."/>
            <person name="Adriana R."/>
            <person name="Vieira A."/>
            <person name="Brugerolle De Fraissinette N."/>
            <person name="Rezende De Castro R."/>
            <person name="Schneider M.P."/>
            <person name="Vasconcelos V."/>
            <person name="Leao P.N."/>
        </authorList>
    </citation>
    <scope>NUCLEOTIDE SEQUENCE</scope>
    <source>
        <strain evidence="2">LEGE 11479</strain>
    </source>
</reference>
<evidence type="ECO:0000313" key="3">
    <source>
        <dbReference type="Proteomes" id="UP000615026"/>
    </source>
</evidence>
<dbReference type="InterPro" id="IPR047589">
    <property type="entry name" value="DUF11_rpt"/>
</dbReference>
<keyword evidence="3" id="KW-1185">Reference proteome</keyword>
<dbReference type="Proteomes" id="UP000615026">
    <property type="component" value="Unassembled WGS sequence"/>
</dbReference>
<dbReference type="RefSeq" id="WP_193995851.1">
    <property type="nucleotide sequence ID" value="NZ_JADEXP010000349.1"/>
</dbReference>
<dbReference type="NCBIfam" id="TIGR01451">
    <property type="entry name" value="B_ant_repeat"/>
    <property type="match status" value="1"/>
</dbReference>
<dbReference type="AlphaFoldDB" id="A0A929F9P7"/>